<name>N8Y986_9GAMM</name>
<comment type="caution">
    <text evidence="1">The sequence shown here is derived from an EMBL/GenBank/DDBJ whole genome shotgun (WGS) entry which is preliminary data.</text>
</comment>
<reference evidence="1 2" key="1">
    <citation type="submission" date="2013-02" db="EMBL/GenBank/DDBJ databases">
        <title>The Genome Sequence of Acinetobacter gerneri CIP 107464.</title>
        <authorList>
            <consortium name="The Broad Institute Genome Sequencing Platform"/>
            <consortium name="The Broad Institute Genome Sequencing Center for Infectious Disease"/>
            <person name="Cerqueira G."/>
            <person name="Feldgarden M."/>
            <person name="Courvalin P."/>
            <person name="Perichon B."/>
            <person name="Grillot-Courvalin C."/>
            <person name="Clermont D."/>
            <person name="Rocha E."/>
            <person name="Yoon E.-J."/>
            <person name="Nemec A."/>
            <person name="Walker B."/>
            <person name="Young S.K."/>
            <person name="Zeng Q."/>
            <person name="Gargeya S."/>
            <person name="Fitzgerald M."/>
            <person name="Haas B."/>
            <person name="Abouelleil A."/>
            <person name="Alvarado L."/>
            <person name="Arachchi H.M."/>
            <person name="Berlin A.M."/>
            <person name="Chapman S.B."/>
            <person name="Dewar J."/>
            <person name="Goldberg J."/>
            <person name="Griggs A."/>
            <person name="Gujja S."/>
            <person name="Hansen M."/>
            <person name="Howarth C."/>
            <person name="Imamovic A."/>
            <person name="Larimer J."/>
            <person name="McCowan C."/>
            <person name="Murphy C."/>
            <person name="Neiman D."/>
            <person name="Pearson M."/>
            <person name="Priest M."/>
            <person name="Roberts A."/>
            <person name="Saif S."/>
            <person name="Shea T."/>
            <person name="Sisk P."/>
            <person name="Sykes S."/>
            <person name="Wortman J."/>
            <person name="Nusbaum C."/>
            <person name="Birren B."/>
        </authorList>
    </citation>
    <scope>NUCLEOTIDE SEQUENCE [LARGE SCALE GENOMIC DNA]</scope>
    <source>
        <strain evidence="1 2">CIP 107464</strain>
    </source>
</reference>
<evidence type="ECO:0000313" key="2">
    <source>
        <dbReference type="Proteomes" id="UP000013117"/>
    </source>
</evidence>
<sequence>MKKDEQKIYNEFMNYVDEFNSFEIVSSVQLSLEIATKRSRLLLSISFFYEYLLDNDIDELVLELEFDRNSLHYSGDITKGNGEYIFILNGKNNNNMIFNLDDIKSKLWLAINEVAPKNKNGR</sequence>
<accession>N8Y986</accession>
<proteinExistence type="predicted"/>
<dbReference type="EMBL" id="APPN01000070">
    <property type="protein sequence ID" value="ENV33201.1"/>
    <property type="molecule type" value="Genomic_DNA"/>
</dbReference>
<dbReference type="GeneID" id="84209885"/>
<dbReference type="HOGENOM" id="CLU_2021710_0_0_6"/>
<dbReference type="STRING" id="202952.GCA_000747725_02163"/>
<gene>
    <name evidence="1" type="ORF">F960_02567</name>
</gene>
<dbReference type="RefSeq" id="WP_004865154.1">
    <property type="nucleotide sequence ID" value="NZ_ASYY01000067.1"/>
</dbReference>
<protein>
    <submittedName>
        <fullName evidence="1">Uncharacterized protein</fullName>
    </submittedName>
</protein>
<dbReference type="Proteomes" id="UP000013117">
    <property type="component" value="Unassembled WGS sequence"/>
</dbReference>
<evidence type="ECO:0000313" key="1">
    <source>
        <dbReference type="EMBL" id="ENV33201.1"/>
    </source>
</evidence>
<organism evidence="1 2">
    <name type="scientific">Acinetobacter gerneri DSM 14967 = CIP 107464 = MTCC 9824</name>
    <dbReference type="NCBI Taxonomy" id="1120926"/>
    <lineage>
        <taxon>Bacteria</taxon>
        <taxon>Pseudomonadati</taxon>
        <taxon>Pseudomonadota</taxon>
        <taxon>Gammaproteobacteria</taxon>
        <taxon>Moraxellales</taxon>
        <taxon>Moraxellaceae</taxon>
        <taxon>Acinetobacter</taxon>
    </lineage>
</organism>
<keyword evidence="2" id="KW-1185">Reference proteome</keyword>
<dbReference type="AlphaFoldDB" id="N8Y986"/>